<dbReference type="KEGG" id="hli:HLI_15825"/>
<protein>
    <recommendedName>
        <fullName evidence="1">FAS1-like dehydratase domain-containing protein</fullName>
    </recommendedName>
</protein>
<gene>
    <name evidence="2" type="ORF">HLI_15825</name>
</gene>
<dbReference type="InterPro" id="IPR039569">
    <property type="entry name" value="FAS1-like_DH_region"/>
</dbReference>
<name>A0A410MFQ5_9BACI</name>
<evidence type="ECO:0000313" key="2">
    <source>
        <dbReference type="EMBL" id="QAS53564.1"/>
    </source>
</evidence>
<dbReference type="SUPFAM" id="SSF54637">
    <property type="entry name" value="Thioesterase/thiol ester dehydrase-isomerase"/>
    <property type="match status" value="1"/>
</dbReference>
<evidence type="ECO:0000313" key="3">
    <source>
        <dbReference type="Proteomes" id="UP000287756"/>
    </source>
</evidence>
<dbReference type="OrthoDB" id="160199at2"/>
<dbReference type="Pfam" id="PF13452">
    <property type="entry name" value="FAS1_DH_region"/>
    <property type="match status" value="1"/>
</dbReference>
<dbReference type="Gene3D" id="3.10.129.10">
    <property type="entry name" value="Hotdog Thioesterase"/>
    <property type="match status" value="1"/>
</dbReference>
<dbReference type="InterPro" id="IPR029069">
    <property type="entry name" value="HotDog_dom_sf"/>
</dbReference>
<proteinExistence type="predicted"/>
<organism evidence="2 3">
    <name type="scientific">Halobacillus litoralis</name>
    <dbReference type="NCBI Taxonomy" id="45668"/>
    <lineage>
        <taxon>Bacteria</taxon>
        <taxon>Bacillati</taxon>
        <taxon>Bacillota</taxon>
        <taxon>Bacilli</taxon>
        <taxon>Bacillales</taxon>
        <taxon>Bacillaceae</taxon>
        <taxon>Halobacillus</taxon>
    </lineage>
</organism>
<evidence type="ECO:0000259" key="1">
    <source>
        <dbReference type="Pfam" id="PF13452"/>
    </source>
</evidence>
<feature type="domain" description="FAS1-like dehydratase" evidence="1">
    <location>
        <begin position="8"/>
        <end position="119"/>
    </location>
</feature>
<sequence>MMVEEKWVDHTLESSSILVHPNEIPSFAEAIFLKDPIYYDVEAAKAHGYSHIPLPATMPVTFWKKFDIPWLDGLGGVIHAKQSFEYKTTLVADREYQATLSLDKVETKESSLVMMEFLHHTLSIYHLNVLQCKVYTTLIVKGGESP</sequence>
<dbReference type="Proteomes" id="UP000287756">
    <property type="component" value="Chromosome"/>
</dbReference>
<dbReference type="EMBL" id="CP026118">
    <property type="protein sequence ID" value="QAS53564.1"/>
    <property type="molecule type" value="Genomic_DNA"/>
</dbReference>
<reference evidence="2 3" key="1">
    <citation type="submission" date="2018-01" db="EMBL/GenBank/DDBJ databases">
        <title>The whole genome sequencing and assembly of Halobacillus litoralis ERB031 strain.</title>
        <authorList>
            <person name="Lee S.-J."/>
            <person name="Park M.-K."/>
            <person name="Kim J.-Y."/>
            <person name="Lee Y.-J."/>
            <person name="Yi H."/>
            <person name="Bahn Y.-S."/>
            <person name="Kim J.F."/>
            <person name="Lee D.-W."/>
        </authorList>
    </citation>
    <scope>NUCLEOTIDE SEQUENCE [LARGE SCALE GENOMIC DNA]</scope>
    <source>
        <strain evidence="2 3">ERB 031</strain>
    </source>
</reference>
<dbReference type="AlphaFoldDB" id="A0A410MFQ5"/>
<accession>A0A410MFQ5</accession>